<evidence type="ECO:0000259" key="4">
    <source>
        <dbReference type="Pfam" id="PF07715"/>
    </source>
</evidence>
<dbReference type="InterPro" id="IPR039426">
    <property type="entry name" value="TonB-dep_rcpt-like"/>
</dbReference>
<dbReference type="EMBL" id="DRBC01000014">
    <property type="protein sequence ID" value="HDN84157.1"/>
    <property type="molecule type" value="Genomic_DNA"/>
</dbReference>
<keyword evidence="2" id="KW-1134">Transmembrane beta strand</keyword>
<keyword evidence="2" id="KW-0813">Transport</keyword>
<dbReference type="PANTHER" id="PTHR30069:SF29">
    <property type="entry name" value="HEMOGLOBIN AND HEMOGLOBIN-HAPTOGLOBIN-BINDING PROTEIN 1-RELATED"/>
    <property type="match status" value="1"/>
</dbReference>
<sequence>MKKIVISMGLLLLIVPFAYVQEEEPFDLGEIVVTATKTEEEVKDLPMSVSVITKEEIKASNATTVTDILNNLTGVFVQKTGAFGRTDPHIRGIGQRGRRIMVLIDGRPVKMGLFGCTITHSLPIDNVERIELVRGPASVLYGSDALGGVINIITRRVKEGYEADFTTSGGSYNTQQYLFRHGGKVGKFDYYLTADRKLSDGHREQSEYDS</sequence>
<keyword evidence="1 3" id="KW-0732">Signal</keyword>
<comment type="similarity">
    <text evidence="2">Belongs to the TonB-dependent receptor family.</text>
</comment>
<evidence type="ECO:0000256" key="1">
    <source>
        <dbReference type="ARBA" id="ARBA00022729"/>
    </source>
</evidence>
<accession>A0A7V0MZN0</accession>
<keyword evidence="2" id="KW-0812">Transmembrane</keyword>
<dbReference type="GO" id="GO:0015344">
    <property type="term" value="F:siderophore uptake transmembrane transporter activity"/>
    <property type="evidence" value="ECO:0007669"/>
    <property type="project" value="TreeGrafter"/>
</dbReference>
<dbReference type="GO" id="GO:0044718">
    <property type="term" value="P:siderophore transmembrane transport"/>
    <property type="evidence" value="ECO:0007669"/>
    <property type="project" value="TreeGrafter"/>
</dbReference>
<dbReference type="PROSITE" id="PS52016">
    <property type="entry name" value="TONB_DEPENDENT_REC_3"/>
    <property type="match status" value="1"/>
</dbReference>
<name>A0A7V0MZN0_UNCAE</name>
<dbReference type="AlphaFoldDB" id="A0A7V0MZN0"/>
<dbReference type="PANTHER" id="PTHR30069">
    <property type="entry name" value="TONB-DEPENDENT OUTER MEMBRANE RECEPTOR"/>
    <property type="match status" value="1"/>
</dbReference>
<reference evidence="5" key="1">
    <citation type="journal article" date="2020" name="mSystems">
        <title>Genome- and Community-Level Interaction Insights into Carbon Utilization and Element Cycling Functions of Hydrothermarchaeota in Hydrothermal Sediment.</title>
        <authorList>
            <person name="Zhou Z."/>
            <person name="Liu Y."/>
            <person name="Xu W."/>
            <person name="Pan J."/>
            <person name="Luo Z.H."/>
            <person name="Li M."/>
        </authorList>
    </citation>
    <scope>NUCLEOTIDE SEQUENCE [LARGE SCALE GENOMIC DNA]</scope>
    <source>
        <strain evidence="5">HyVt-219</strain>
    </source>
</reference>
<dbReference type="Pfam" id="PF07715">
    <property type="entry name" value="Plug"/>
    <property type="match status" value="1"/>
</dbReference>
<proteinExistence type="inferred from homology"/>
<organism evidence="5">
    <name type="scientific">Aerophobetes bacterium</name>
    <dbReference type="NCBI Taxonomy" id="2030807"/>
    <lineage>
        <taxon>Bacteria</taxon>
        <taxon>Candidatus Aerophobota</taxon>
    </lineage>
</organism>
<dbReference type="SUPFAM" id="SSF56935">
    <property type="entry name" value="Porins"/>
    <property type="match status" value="1"/>
</dbReference>
<keyword evidence="5" id="KW-0675">Receptor</keyword>
<feature type="signal peptide" evidence="3">
    <location>
        <begin position="1"/>
        <end position="20"/>
    </location>
</feature>
<protein>
    <submittedName>
        <fullName evidence="5">TonB-dependent receptor</fullName>
    </submittedName>
</protein>
<dbReference type="Proteomes" id="UP000885660">
    <property type="component" value="Unassembled WGS sequence"/>
</dbReference>
<evidence type="ECO:0000313" key="5">
    <source>
        <dbReference type="EMBL" id="HDN84157.1"/>
    </source>
</evidence>
<feature type="domain" description="TonB-dependent receptor plug" evidence="4">
    <location>
        <begin position="42"/>
        <end position="149"/>
    </location>
</feature>
<dbReference type="InterPro" id="IPR012910">
    <property type="entry name" value="Plug_dom"/>
</dbReference>
<keyword evidence="2" id="KW-0998">Cell outer membrane</keyword>
<evidence type="ECO:0000256" key="3">
    <source>
        <dbReference type="SAM" id="SignalP"/>
    </source>
</evidence>
<keyword evidence="2" id="KW-0472">Membrane</keyword>
<comment type="subcellular location">
    <subcellularLocation>
        <location evidence="2">Cell outer membrane</location>
        <topology evidence="2">Multi-pass membrane protein</topology>
    </subcellularLocation>
</comment>
<gene>
    <name evidence="5" type="ORF">ENG47_00180</name>
</gene>
<comment type="caution">
    <text evidence="5">The sequence shown here is derived from an EMBL/GenBank/DDBJ whole genome shotgun (WGS) entry which is preliminary data.</text>
</comment>
<feature type="chain" id="PRO_5031103041" evidence="3">
    <location>
        <begin position="21"/>
        <end position="210"/>
    </location>
</feature>
<evidence type="ECO:0000256" key="2">
    <source>
        <dbReference type="PROSITE-ProRule" id="PRU01360"/>
    </source>
</evidence>
<dbReference type="Gene3D" id="2.170.130.10">
    <property type="entry name" value="TonB-dependent receptor, plug domain"/>
    <property type="match status" value="1"/>
</dbReference>
<dbReference type="InterPro" id="IPR037066">
    <property type="entry name" value="Plug_dom_sf"/>
</dbReference>
<feature type="non-terminal residue" evidence="5">
    <location>
        <position position="210"/>
    </location>
</feature>
<dbReference type="GO" id="GO:0009279">
    <property type="term" value="C:cell outer membrane"/>
    <property type="evidence" value="ECO:0007669"/>
    <property type="project" value="UniProtKB-SubCell"/>
</dbReference>